<name>A0A9P6MQC1_9FUNG</name>
<dbReference type="PANTHER" id="PTHR16134">
    <property type="entry name" value="F-BOX/TPR REPEAT PROTEIN POF3"/>
    <property type="match status" value="1"/>
</dbReference>
<gene>
    <name evidence="1" type="ORF">BGZ80_002267</name>
</gene>
<dbReference type="OrthoDB" id="2449820at2759"/>
<sequence length="518" mass="58990">MTCFTRLARSKLEMTVQRIPESINPLHIPEIRTEIGRYLKKPALARSALVCREWNRTFIPLLYSVVEINRCEVISPSIKTLRRNKVFIKSMAVMTDELDPLYSHLFMPNLKTLKLCLKSPSDSIEPMIQNHKNIRFLELPRISSDDKNMFWKSVASLPHLEELTIRNQNGHETDTMWDICSRLKKLNITNSFHQGLRASTGTGTSSMRAADFHLLRDLTISKCGSYMTVQPTLIMKCQNLDRLEWRIGLDDIESTDQTTLVQDFTQNLASGKWLNIKSLTTGFDLVSDATYAELTRALSNRALEELDVSLTQFGELAFNALKYHFSTLRVLNIRSCPNLTSANVLEILTSCPRLQSLAVDRIYARYLDPNQEWPCRKTLQSLSIEFELGQEPNQDESSAATAMETTSEELNEIAFTCLGQLCELKHLSVSYRKPDKYYGPAYIRASIPLEIQLSKGLRKLVGLKRLNHFSIGVLTGSLGPGEVAWMLKNWPNLDIIEGFSKKRIPMKRVVKQKGITVI</sequence>
<dbReference type="PANTHER" id="PTHR16134:SF119">
    <property type="entry name" value="AT02038P-RELATED"/>
    <property type="match status" value="1"/>
</dbReference>
<evidence type="ECO:0000313" key="2">
    <source>
        <dbReference type="Proteomes" id="UP000703661"/>
    </source>
</evidence>
<protein>
    <recommendedName>
        <fullName evidence="3">F-box domain-containing protein</fullName>
    </recommendedName>
</protein>
<dbReference type="EMBL" id="JAAAID010001555">
    <property type="protein sequence ID" value="KAG0009557.1"/>
    <property type="molecule type" value="Genomic_DNA"/>
</dbReference>
<dbReference type="InterPro" id="IPR032675">
    <property type="entry name" value="LRR_dom_sf"/>
</dbReference>
<keyword evidence="2" id="KW-1185">Reference proteome</keyword>
<accession>A0A9P6MQC1</accession>
<evidence type="ECO:0000313" key="1">
    <source>
        <dbReference type="EMBL" id="KAG0009557.1"/>
    </source>
</evidence>
<proteinExistence type="predicted"/>
<reference evidence="1" key="1">
    <citation type="journal article" date="2020" name="Fungal Divers.">
        <title>Resolving the Mortierellaceae phylogeny through synthesis of multi-gene phylogenetics and phylogenomics.</title>
        <authorList>
            <person name="Vandepol N."/>
            <person name="Liber J."/>
            <person name="Desiro A."/>
            <person name="Na H."/>
            <person name="Kennedy M."/>
            <person name="Barry K."/>
            <person name="Grigoriev I.V."/>
            <person name="Miller A.N."/>
            <person name="O'Donnell K."/>
            <person name="Stajich J.E."/>
            <person name="Bonito G."/>
        </authorList>
    </citation>
    <scope>NUCLEOTIDE SEQUENCE</scope>
    <source>
        <strain evidence="1">NRRL 2769</strain>
    </source>
</reference>
<organism evidence="1 2">
    <name type="scientific">Entomortierella chlamydospora</name>
    <dbReference type="NCBI Taxonomy" id="101097"/>
    <lineage>
        <taxon>Eukaryota</taxon>
        <taxon>Fungi</taxon>
        <taxon>Fungi incertae sedis</taxon>
        <taxon>Mucoromycota</taxon>
        <taxon>Mortierellomycotina</taxon>
        <taxon>Mortierellomycetes</taxon>
        <taxon>Mortierellales</taxon>
        <taxon>Mortierellaceae</taxon>
        <taxon>Entomortierella</taxon>
    </lineage>
</organism>
<dbReference type="Gene3D" id="3.80.10.10">
    <property type="entry name" value="Ribonuclease Inhibitor"/>
    <property type="match status" value="2"/>
</dbReference>
<dbReference type="AlphaFoldDB" id="A0A9P6MQC1"/>
<dbReference type="Proteomes" id="UP000703661">
    <property type="component" value="Unassembled WGS sequence"/>
</dbReference>
<comment type="caution">
    <text evidence="1">The sequence shown here is derived from an EMBL/GenBank/DDBJ whole genome shotgun (WGS) entry which is preliminary data.</text>
</comment>
<dbReference type="SUPFAM" id="SSF52047">
    <property type="entry name" value="RNI-like"/>
    <property type="match status" value="1"/>
</dbReference>
<evidence type="ECO:0008006" key="3">
    <source>
        <dbReference type="Google" id="ProtNLM"/>
    </source>
</evidence>